<dbReference type="GeneID" id="20524575"/>
<dbReference type="InterPro" id="IPR002429">
    <property type="entry name" value="CcO_II-like_C"/>
</dbReference>
<evidence type="ECO:0000256" key="4">
    <source>
        <dbReference type="ARBA" id="ARBA00015946"/>
    </source>
</evidence>
<dbReference type="PROSITE" id="PS00078">
    <property type="entry name" value="COX2"/>
    <property type="match status" value="1"/>
</dbReference>
<keyword evidence="8 18" id="KW-0479">Metal-binding</keyword>
<dbReference type="EMBL" id="KM349826">
    <property type="protein sequence ID" value="AIQ80996.1"/>
    <property type="molecule type" value="Genomic_DNA"/>
</dbReference>
<evidence type="ECO:0000256" key="10">
    <source>
        <dbReference type="ARBA" id="ARBA00022842"/>
    </source>
</evidence>
<keyword evidence="13 19" id="KW-1133">Transmembrane helix</keyword>
<dbReference type="SUPFAM" id="SSF81464">
    <property type="entry name" value="Cytochrome c oxidase subunit II-like, transmembrane region"/>
    <property type="match status" value="1"/>
</dbReference>
<comment type="similarity">
    <text evidence="2 18">Belongs to the cytochrome c oxidase subunit 2 family.</text>
</comment>
<keyword evidence="11" id="KW-1278">Translocase</keyword>
<dbReference type="GO" id="GO:0005743">
    <property type="term" value="C:mitochondrial inner membrane"/>
    <property type="evidence" value="ECO:0007669"/>
    <property type="project" value="UniProtKB-SubCell"/>
</dbReference>
<dbReference type="GO" id="GO:0004129">
    <property type="term" value="F:cytochrome-c oxidase activity"/>
    <property type="evidence" value="ECO:0007669"/>
    <property type="project" value="UniProtKB-EC"/>
</dbReference>
<dbReference type="PANTHER" id="PTHR22888:SF9">
    <property type="entry name" value="CYTOCHROME C OXIDASE SUBUNIT 2"/>
    <property type="match status" value="1"/>
</dbReference>
<keyword evidence="14 18" id="KW-0186">Copper</keyword>
<feature type="domain" description="Cytochrome oxidase subunit II copper A binding" evidence="20">
    <location>
        <begin position="97"/>
        <end position="225"/>
    </location>
</feature>
<evidence type="ECO:0000256" key="17">
    <source>
        <dbReference type="ARBA" id="ARBA00049512"/>
    </source>
</evidence>
<dbReference type="PROSITE" id="PS50857">
    <property type="entry name" value="COX2_CUA"/>
    <property type="match status" value="1"/>
</dbReference>
<gene>
    <name evidence="22" type="primary">COX2</name>
</gene>
<proteinExistence type="inferred from homology"/>
<keyword evidence="12 18" id="KW-0249">Electron transport</keyword>
<dbReference type="Gene3D" id="2.60.40.420">
    <property type="entry name" value="Cupredoxins - blue copper proteins"/>
    <property type="match status" value="1"/>
</dbReference>
<dbReference type="InterPro" id="IPR045187">
    <property type="entry name" value="CcO_II"/>
</dbReference>
<dbReference type="CTD" id="4513"/>
<keyword evidence="10" id="KW-0460">Magnesium</keyword>
<dbReference type="InterPro" id="IPR008972">
    <property type="entry name" value="Cupredoxin"/>
</dbReference>
<evidence type="ECO:0000256" key="14">
    <source>
        <dbReference type="ARBA" id="ARBA00023008"/>
    </source>
</evidence>
<keyword evidence="7 18" id="KW-0812">Transmembrane</keyword>
<comment type="catalytic activity">
    <reaction evidence="17">
        <text>4 Fe(II)-[cytochrome c] + O2 + 8 H(+)(in) = 4 Fe(III)-[cytochrome c] + 2 H2O + 4 H(+)(out)</text>
        <dbReference type="Rhea" id="RHEA:11436"/>
        <dbReference type="Rhea" id="RHEA-COMP:10350"/>
        <dbReference type="Rhea" id="RHEA-COMP:14399"/>
        <dbReference type="ChEBI" id="CHEBI:15377"/>
        <dbReference type="ChEBI" id="CHEBI:15378"/>
        <dbReference type="ChEBI" id="CHEBI:15379"/>
        <dbReference type="ChEBI" id="CHEBI:29033"/>
        <dbReference type="ChEBI" id="CHEBI:29034"/>
        <dbReference type="EC" id="7.1.1.9"/>
    </reaction>
    <physiologicalReaction direction="left-to-right" evidence="17">
        <dbReference type="Rhea" id="RHEA:11437"/>
    </physiologicalReaction>
</comment>
<organism evidence="22">
    <name type="scientific">Scirtothrips dorsalis</name>
    <name type="common">Chilli thrips</name>
    <dbReference type="NCBI Taxonomy" id="163899"/>
    <lineage>
        <taxon>Eukaryota</taxon>
        <taxon>Metazoa</taxon>
        <taxon>Ecdysozoa</taxon>
        <taxon>Arthropoda</taxon>
        <taxon>Hexapoda</taxon>
        <taxon>Insecta</taxon>
        <taxon>Pterygota</taxon>
        <taxon>Neoptera</taxon>
        <taxon>Paraneoptera</taxon>
        <taxon>Thysanoptera</taxon>
        <taxon>Terebrantia</taxon>
        <taxon>Thripoidea</taxon>
        <taxon>Thripidae</taxon>
        <taxon>Scirtothrips</taxon>
    </lineage>
</organism>
<protein>
    <recommendedName>
        <fullName evidence="4 18">Cytochrome c oxidase subunit 2</fullName>
    </recommendedName>
</protein>
<evidence type="ECO:0000259" key="21">
    <source>
        <dbReference type="PROSITE" id="PS50999"/>
    </source>
</evidence>
<comment type="subcellular location">
    <subcellularLocation>
        <location evidence="1 18">Mitochondrion inner membrane</location>
        <topology evidence="1 18">Multi-pass membrane protein</topology>
    </subcellularLocation>
</comment>
<keyword evidence="5 18" id="KW-0813">Transport</keyword>
<evidence type="ECO:0000256" key="18">
    <source>
        <dbReference type="RuleBase" id="RU000457"/>
    </source>
</evidence>
<dbReference type="GO" id="GO:0042773">
    <property type="term" value="P:ATP synthesis coupled electron transport"/>
    <property type="evidence" value="ECO:0007669"/>
    <property type="project" value="TreeGrafter"/>
</dbReference>
<dbReference type="RefSeq" id="YP_009073545.1">
    <property type="nucleotide sequence ID" value="NC_025241.1"/>
</dbReference>
<keyword evidence="15 18" id="KW-0496">Mitochondrion</keyword>
<evidence type="ECO:0000256" key="2">
    <source>
        <dbReference type="ARBA" id="ARBA00007866"/>
    </source>
</evidence>
<evidence type="ECO:0000256" key="9">
    <source>
        <dbReference type="ARBA" id="ARBA00022792"/>
    </source>
</evidence>
<feature type="domain" description="Cytochrome oxidase subunit II transmembrane region profile" evidence="21">
    <location>
        <begin position="6"/>
        <end position="96"/>
    </location>
</feature>
<evidence type="ECO:0000259" key="20">
    <source>
        <dbReference type="PROSITE" id="PS50857"/>
    </source>
</evidence>
<feature type="transmembrane region" description="Helical" evidence="19">
    <location>
        <begin position="34"/>
        <end position="56"/>
    </location>
</feature>
<dbReference type="SUPFAM" id="SSF49503">
    <property type="entry name" value="Cupredoxins"/>
    <property type="match status" value="1"/>
</dbReference>
<evidence type="ECO:0000256" key="19">
    <source>
        <dbReference type="SAM" id="Phobius"/>
    </source>
</evidence>
<dbReference type="PRINTS" id="PR01166">
    <property type="entry name" value="CYCOXIDASEII"/>
</dbReference>
<evidence type="ECO:0000256" key="5">
    <source>
        <dbReference type="ARBA" id="ARBA00022448"/>
    </source>
</evidence>
<keyword evidence="16 18" id="KW-0472">Membrane</keyword>
<dbReference type="InterPro" id="IPR001505">
    <property type="entry name" value="Copper_CuA"/>
</dbReference>
<dbReference type="InterPro" id="IPR011759">
    <property type="entry name" value="Cyt_c_oxidase_su2_TM_dom"/>
</dbReference>
<dbReference type="PANTHER" id="PTHR22888">
    <property type="entry name" value="CYTOCHROME C OXIDASE, SUBUNIT II"/>
    <property type="match status" value="1"/>
</dbReference>
<dbReference type="PROSITE" id="PS51257">
    <property type="entry name" value="PROKAR_LIPOPROTEIN"/>
    <property type="match status" value="1"/>
</dbReference>
<evidence type="ECO:0000256" key="6">
    <source>
        <dbReference type="ARBA" id="ARBA00022660"/>
    </source>
</evidence>
<geneLocation type="mitochondrion" evidence="22"/>
<dbReference type="AlphaFoldDB" id="A0A089N6Z5"/>
<feature type="transmembrane region" description="Helical" evidence="19">
    <location>
        <begin position="68"/>
        <end position="90"/>
    </location>
</feature>
<evidence type="ECO:0000256" key="3">
    <source>
        <dbReference type="ARBA" id="ARBA00011164"/>
    </source>
</evidence>
<comment type="function">
    <text evidence="18">Component of the cytochrome c oxidase, the last enzyme in the mitochondrial electron transport chain which drives oxidative phosphorylation. The respiratory chain contains 3 multisubunit complexes succinate dehydrogenase (complex II, CII), ubiquinol-cytochrome c oxidoreductase (cytochrome b-c1 complex, complex III, CIII) and cytochrome c oxidase (complex IV, CIV), that cooperate to transfer electrons derived from NADH and succinate to molecular oxygen, creating an electrochemical gradient over the inner membrane that drives transmembrane transport and the ATP synthase. Cytochrome c oxidase is the component of the respiratory chain that catalyzes the reduction of oxygen to water. Electrons originating from reduced cytochrome c in the intermembrane space (IMS) are transferred via the dinuclear copper A center (CU(A)) of subunit 2 and heme A of subunit 1 to the active site in subunit 1, a binuclear center (BNC) formed by heme A3 and copper B (CU(B)). The BNC reduces molecular oxygen to 2 water molecules using 4 electrons from cytochrome c in the IMS and 4 protons from the mitochondrial matrix.</text>
</comment>
<evidence type="ECO:0000256" key="13">
    <source>
        <dbReference type="ARBA" id="ARBA00022989"/>
    </source>
</evidence>
<evidence type="ECO:0000256" key="16">
    <source>
        <dbReference type="ARBA" id="ARBA00023136"/>
    </source>
</evidence>
<evidence type="ECO:0000256" key="1">
    <source>
        <dbReference type="ARBA" id="ARBA00004448"/>
    </source>
</evidence>
<dbReference type="InterPro" id="IPR036257">
    <property type="entry name" value="Cyt_c_oxidase_su2_TM_sf"/>
</dbReference>
<evidence type="ECO:0000256" key="7">
    <source>
        <dbReference type="ARBA" id="ARBA00022692"/>
    </source>
</evidence>
<dbReference type="Pfam" id="PF00116">
    <property type="entry name" value="COX2"/>
    <property type="match status" value="1"/>
</dbReference>
<evidence type="ECO:0000256" key="12">
    <source>
        <dbReference type="ARBA" id="ARBA00022982"/>
    </source>
</evidence>
<evidence type="ECO:0000313" key="22">
    <source>
        <dbReference type="EMBL" id="AIQ80996.1"/>
    </source>
</evidence>
<keyword evidence="6 18" id="KW-0679">Respiratory chain</keyword>
<evidence type="ECO:0000256" key="15">
    <source>
        <dbReference type="ARBA" id="ARBA00023128"/>
    </source>
</evidence>
<dbReference type="Pfam" id="PF02790">
    <property type="entry name" value="COX2_TM"/>
    <property type="match status" value="1"/>
</dbReference>
<dbReference type="GO" id="GO:0005507">
    <property type="term" value="F:copper ion binding"/>
    <property type="evidence" value="ECO:0007669"/>
    <property type="project" value="InterPro"/>
</dbReference>
<sequence length="225" mass="26219">MTSFLAKFHFHNIFLNSSSIMSCVMEEFHDYTNMFLLLIITFIFLVIFRIFISNFTNYTFKENTNLEIIWTIFPMIILFMIAYPSLYYLYLFDLSVNPSVTTKVFGAQWYWIYEKFDFKEGNSYSSYMLSDLDLLKENPYKMGWRLLETDTRMIVPFGTEIQCLTTSMDVIHSFSVPELGIKADAIPGRLNSINFQISKPGIYYGQCAEICGTGHAFMPICIEAI</sequence>
<evidence type="ECO:0000256" key="8">
    <source>
        <dbReference type="ARBA" id="ARBA00022723"/>
    </source>
</evidence>
<dbReference type="PROSITE" id="PS50999">
    <property type="entry name" value="COX2_TM"/>
    <property type="match status" value="1"/>
</dbReference>
<comment type="subunit">
    <text evidence="3">Component of the cytochrome c oxidase (complex IV, CIV), a multisubunit enzyme composed of a catalytic core of 3 subunits and several supernumerary subunits. The complex exists as a monomer or a dimer and forms supercomplexes (SCs) in the inner mitochondrial membrane with ubiquinol-cytochrome c oxidoreductase (cytochrome b-c1 complex, complex III, CIII).</text>
</comment>
<name>A0A089N6Z5_SCIDO</name>
<reference evidence="22" key="1">
    <citation type="journal article" date="2015" name="BMC Genomics">
        <title>A novel mitochondrial genome architecture in thrips (Insecta: Thysanoptera): extreme size asymmetry among chromosomes and possible recent control region duplication.</title>
        <authorList>
            <person name="Dickey A.M."/>
            <person name="Kumar V."/>
            <person name="Morgan J.K."/>
            <person name="Jara-Cavieres A."/>
            <person name="Shatters R.G.Jr."/>
            <person name="McKenzie C.L."/>
            <person name="Osborne L.S."/>
        </authorList>
    </citation>
    <scope>NUCLEOTIDE SEQUENCE</scope>
</reference>
<dbReference type="Gene3D" id="1.10.287.90">
    <property type="match status" value="1"/>
</dbReference>
<comment type="cofactor">
    <cofactor evidence="18">
        <name>Cu cation</name>
        <dbReference type="ChEBI" id="CHEBI:23378"/>
    </cofactor>
    <text evidence="18">Binds a copper A center.</text>
</comment>
<keyword evidence="9 18" id="KW-0999">Mitochondrion inner membrane</keyword>
<evidence type="ECO:0000256" key="11">
    <source>
        <dbReference type="ARBA" id="ARBA00022967"/>
    </source>
</evidence>
<accession>A0A089N6Z5</accession>